<dbReference type="InterPro" id="IPR010540">
    <property type="entry name" value="CmpB_TMEM229"/>
</dbReference>
<feature type="transmembrane region" description="Helical" evidence="2">
    <location>
        <begin position="74"/>
        <end position="94"/>
    </location>
</feature>
<keyword evidence="1" id="KW-0175">Coiled coil</keyword>
<dbReference type="Proteomes" id="UP000054874">
    <property type="component" value="Unassembled WGS sequence"/>
</dbReference>
<keyword evidence="2" id="KW-1133">Transmembrane helix</keyword>
<accession>A0A0V8QGI2</accession>
<feature type="coiled-coil region" evidence="1">
    <location>
        <begin position="219"/>
        <end position="246"/>
    </location>
</feature>
<comment type="caution">
    <text evidence="3">The sequence shown here is derived from an EMBL/GenBank/DDBJ whole genome shotgun (WGS) entry which is preliminary data.</text>
</comment>
<keyword evidence="2" id="KW-0472">Membrane</keyword>
<evidence type="ECO:0008006" key="5">
    <source>
        <dbReference type="Google" id="ProtNLM"/>
    </source>
</evidence>
<feature type="transmembrane region" description="Helical" evidence="2">
    <location>
        <begin position="153"/>
        <end position="174"/>
    </location>
</feature>
<evidence type="ECO:0000313" key="3">
    <source>
        <dbReference type="EMBL" id="KSV59523.1"/>
    </source>
</evidence>
<dbReference type="STRING" id="290052.ASU35_08420"/>
<evidence type="ECO:0000313" key="4">
    <source>
        <dbReference type="Proteomes" id="UP000054874"/>
    </source>
</evidence>
<evidence type="ECO:0000256" key="2">
    <source>
        <dbReference type="SAM" id="Phobius"/>
    </source>
</evidence>
<protein>
    <recommendedName>
        <fullName evidence="5">ABC transporter permease</fullName>
    </recommendedName>
</protein>
<sequence>MWEARFFGFEFYFLVYNFFLYSFCGWIYESTLVSIQHKTWVNRGFLNGPIVPIYGAGATAVYLFLSGIPDEPVLIFVIGMLVATVLEYLTSYVMEKLFHAKWWDYSNYKYHFQGRICLLASLLWGFLSLLMMDVLQPFMNSVIASIPRRAGEIAGYFIFLLFGTDLTVTIIYTLQLDKKLEELSNFREEFMEYLEGTRLYETKEELRERFESLSVHAIGESMRARMENHLEKKEEIEARLHSFMQKYEKRAELRNIIEKRLLRAFPTMKSTRSEAIITELRKRKRG</sequence>
<keyword evidence="2" id="KW-0812">Transmembrane</keyword>
<name>A0A0V8QGI2_9FIRM</name>
<reference evidence="3 4" key="1">
    <citation type="submission" date="2015-11" db="EMBL/GenBank/DDBJ databases">
        <title>Butyribacter intestini gen. nov., sp. nov., a butyric acid-producing bacterium of the family Lachnospiraceae isolated from the human faeces.</title>
        <authorList>
            <person name="Zou Y."/>
            <person name="Xue W."/>
            <person name="Luo G."/>
            <person name="Lv M."/>
        </authorList>
    </citation>
    <scope>NUCLEOTIDE SEQUENCE [LARGE SCALE GENOMIC DNA]</scope>
    <source>
        <strain evidence="3 4">ACET-33324</strain>
    </source>
</reference>
<gene>
    <name evidence="3" type="ORF">ASU35_08420</name>
</gene>
<dbReference type="RefSeq" id="WP_058352231.1">
    <property type="nucleotide sequence ID" value="NZ_CABMMD010000113.1"/>
</dbReference>
<evidence type="ECO:0000256" key="1">
    <source>
        <dbReference type="SAM" id="Coils"/>
    </source>
</evidence>
<feature type="transmembrane region" description="Helical" evidence="2">
    <location>
        <begin position="6"/>
        <end position="28"/>
    </location>
</feature>
<proteinExistence type="predicted"/>
<feature type="transmembrane region" description="Helical" evidence="2">
    <location>
        <begin position="115"/>
        <end position="133"/>
    </location>
</feature>
<keyword evidence="4" id="KW-1185">Reference proteome</keyword>
<dbReference type="Pfam" id="PF06541">
    <property type="entry name" value="ABC_trans_CmpB"/>
    <property type="match status" value="1"/>
</dbReference>
<dbReference type="EMBL" id="LNAM01000113">
    <property type="protein sequence ID" value="KSV59523.1"/>
    <property type="molecule type" value="Genomic_DNA"/>
</dbReference>
<feature type="transmembrane region" description="Helical" evidence="2">
    <location>
        <begin position="49"/>
        <end position="68"/>
    </location>
</feature>
<organism evidence="3 4">
    <name type="scientific">Acetivibrio ethanolgignens</name>
    <dbReference type="NCBI Taxonomy" id="290052"/>
    <lineage>
        <taxon>Bacteria</taxon>
        <taxon>Bacillati</taxon>
        <taxon>Bacillota</taxon>
        <taxon>Clostridia</taxon>
        <taxon>Eubacteriales</taxon>
        <taxon>Oscillospiraceae</taxon>
        <taxon>Acetivibrio</taxon>
    </lineage>
</organism>
<dbReference type="AlphaFoldDB" id="A0A0V8QGI2"/>